<evidence type="ECO:0000313" key="1">
    <source>
        <dbReference type="EMBL" id="KAH7922315.1"/>
    </source>
</evidence>
<proteinExistence type="predicted"/>
<name>A0ACB8B9F4_9AGAM</name>
<comment type="caution">
    <text evidence="1">The sequence shown here is derived from an EMBL/GenBank/DDBJ whole genome shotgun (WGS) entry which is preliminary data.</text>
</comment>
<organism evidence="1 2">
    <name type="scientific">Leucogyrophana mollusca</name>
    <dbReference type="NCBI Taxonomy" id="85980"/>
    <lineage>
        <taxon>Eukaryota</taxon>
        <taxon>Fungi</taxon>
        <taxon>Dikarya</taxon>
        <taxon>Basidiomycota</taxon>
        <taxon>Agaricomycotina</taxon>
        <taxon>Agaricomycetes</taxon>
        <taxon>Agaricomycetidae</taxon>
        <taxon>Boletales</taxon>
        <taxon>Boletales incertae sedis</taxon>
        <taxon>Leucogyrophana</taxon>
    </lineage>
</organism>
<protein>
    <submittedName>
        <fullName evidence="1">Uncharacterized protein</fullName>
    </submittedName>
</protein>
<accession>A0ACB8B9F4</accession>
<evidence type="ECO:0000313" key="2">
    <source>
        <dbReference type="Proteomes" id="UP000790709"/>
    </source>
</evidence>
<dbReference type="EMBL" id="MU266489">
    <property type="protein sequence ID" value="KAH7922315.1"/>
    <property type="molecule type" value="Genomic_DNA"/>
</dbReference>
<gene>
    <name evidence="1" type="ORF">BV22DRAFT_1037595</name>
</gene>
<keyword evidence="2" id="KW-1185">Reference proteome</keyword>
<reference evidence="1" key="1">
    <citation type="journal article" date="2021" name="New Phytol.">
        <title>Evolutionary innovations through gain and loss of genes in the ectomycorrhizal Boletales.</title>
        <authorList>
            <person name="Wu G."/>
            <person name="Miyauchi S."/>
            <person name="Morin E."/>
            <person name="Kuo A."/>
            <person name="Drula E."/>
            <person name="Varga T."/>
            <person name="Kohler A."/>
            <person name="Feng B."/>
            <person name="Cao Y."/>
            <person name="Lipzen A."/>
            <person name="Daum C."/>
            <person name="Hundley H."/>
            <person name="Pangilinan J."/>
            <person name="Johnson J."/>
            <person name="Barry K."/>
            <person name="LaButti K."/>
            <person name="Ng V."/>
            <person name="Ahrendt S."/>
            <person name="Min B."/>
            <person name="Choi I.G."/>
            <person name="Park H."/>
            <person name="Plett J.M."/>
            <person name="Magnuson J."/>
            <person name="Spatafora J.W."/>
            <person name="Nagy L.G."/>
            <person name="Henrissat B."/>
            <person name="Grigoriev I.V."/>
            <person name="Yang Z.L."/>
            <person name="Xu J."/>
            <person name="Martin F.M."/>
        </authorList>
    </citation>
    <scope>NUCLEOTIDE SEQUENCE</scope>
    <source>
        <strain evidence="1">KUC20120723A-06</strain>
    </source>
</reference>
<sequence length="413" mass="44326">MASNQPSTEAQIATDALAPEITVEGTLEHARRAFALKKYEQAVEHYATALELQTKKYGEDAPETADLYFLYGKALLENAISQASVLGKDQPDNGAEYEEKASGSGVNGSGPILSFSGDADDEQEEGAVDLFAEAVKEEAEEGSDEDGDDGEPEDDFNAAWEVLELARAIYERGKDEEEVKLKLADTYIALGDVSLETEKFDQAITDYSAGLGFKQELLPVSSRQIAEAHYKLSMVLDLTSGRLSDAIVHAEKALDSVEHRLAELRDGLNGQLPPLPDAAEAAKEDKKGKGKASSRRHVPEDAVETMTKAQMEAELKELEGLKEDLALKVEELKTAPNEPSESAPAMAAKALDAELNAKSTTGTAQQTVVNDLTSMVVKKKKKPVDADGAGKRKADDGDVSPSPKKAKLEDGTS</sequence>
<dbReference type="Proteomes" id="UP000790709">
    <property type="component" value="Unassembled WGS sequence"/>
</dbReference>